<evidence type="ECO:0000313" key="2">
    <source>
        <dbReference type="Proteomes" id="UP000033956"/>
    </source>
</evidence>
<evidence type="ECO:0008006" key="3">
    <source>
        <dbReference type="Google" id="ProtNLM"/>
    </source>
</evidence>
<evidence type="ECO:0000313" key="1">
    <source>
        <dbReference type="EMBL" id="KJL38524.1"/>
    </source>
</evidence>
<proteinExistence type="predicted"/>
<keyword evidence="2" id="KW-1185">Reference proteome</keyword>
<dbReference type="RefSeq" id="WP_045276683.1">
    <property type="nucleotide sequence ID" value="NZ_BAAAUP010000003.1"/>
</dbReference>
<name>A0A0M2GXT6_9MICO</name>
<dbReference type="AlphaFoldDB" id="A0A0M2GXT6"/>
<reference evidence="1 2" key="1">
    <citation type="submission" date="2015-02" db="EMBL/GenBank/DDBJ databases">
        <title>Draft genome sequences of ten Microbacterium spp. with emphasis on heavy metal contaminated environments.</title>
        <authorList>
            <person name="Corretto E."/>
        </authorList>
    </citation>
    <scope>NUCLEOTIDE SEQUENCE [LARGE SCALE GENOMIC DNA]</scope>
    <source>
        <strain evidence="1 2">DSM 12510</strain>
    </source>
</reference>
<dbReference type="Proteomes" id="UP000033956">
    <property type="component" value="Unassembled WGS sequence"/>
</dbReference>
<comment type="caution">
    <text evidence="1">The sequence shown here is derived from an EMBL/GenBank/DDBJ whole genome shotgun (WGS) entry which is preliminary data.</text>
</comment>
<sequence length="65" mass="7033">MADESEFPASIGKVARRELGVHGLTRFDQLTAVTTAELLAIHGVGPKSVRILTDELAARGLRFRS</sequence>
<gene>
    <name evidence="1" type="ORF">RS81_02798</name>
</gene>
<dbReference type="STRING" id="92835.RS81_02798"/>
<dbReference type="PATRIC" id="fig|92835.4.peg.2834"/>
<dbReference type="SUPFAM" id="SSF47789">
    <property type="entry name" value="C-terminal domain of RNA polymerase alpha subunit"/>
    <property type="match status" value="1"/>
</dbReference>
<organism evidence="1 2">
    <name type="scientific">Microbacterium terrae</name>
    <dbReference type="NCBI Taxonomy" id="69369"/>
    <lineage>
        <taxon>Bacteria</taxon>
        <taxon>Bacillati</taxon>
        <taxon>Actinomycetota</taxon>
        <taxon>Actinomycetes</taxon>
        <taxon>Micrococcales</taxon>
        <taxon>Microbacteriaceae</taxon>
        <taxon>Microbacterium</taxon>
    </lineage>
</organism>
<dbReference type="EMBL" id="JYIZ01000055">
    <property type="protein sequence ID" value="KJL38524.1"/>
    <property type="molecule type" value="Genomic_DNA"/>
</dbReference>
<dbReference type="Gene3D" id="1.10.150.20">
    <property type="entry name" value="5' to 3' exonuclease, C-terminal subdomain"/>
    <property type="match status" value="1"/>
</dbReference>
<protein>
    <recommendedName>
        <fullName evidence="3">DNA-binding protein</fullName>
    </recommendedName>
</protein>
<accession>A0A0M2GXT6</accession>
<dbReference type="OrthoDB" id="7950977at2"/>